<dbReference type="Proteomes" id="UP000271974">
    <property type="component" value="Unassembled WGS sequence"/>
</dbReference>
<comment type="caution">
    <text evidence="2">The sequence shown here is derived from an EMBL/GenBank/DDBJ whole genome shotgun (WGS) entry which is preliminary data.</text>
</comment>
<gene>
    <name evidence="2" type="ORF">EGW08_005946</name>
</gene>
<sequence length="374" mass="42097">MLLSVDHTLVALCCFLVCTSQSVCQTWDHDTEHWEDFSIRYCGMVCVNGTLVNLNEYLCPYPKCFTCDCRPLCAALDTCCPSGSLLPNGTFLREPAPSMQNSERPLYADQVECLPIPLDFFDYLQVVRCPPTAENQPVTDSEEAEFRELCERESNTSDDLHSFLSYVDIHDGLIFKNKYCALCNGYQINESLNISWSEVDTETLDHKTAVPWPVHVKCPQFQELYALTSEVQFVRAARSLPYCKVFYEAAPSTHAPRGCFSSLPEQYDAYSNCSEPVLRLCHDLNHRYLGVSGHKNIFCAMCAGVTLEVYRVSRGCTFSYTSLPIVITVEGMTSSPLSLLLGASKINRRFKFPDQSECSAKSEWRDETVGIALV</sequence>
<dbReference type="OrthoDB" id="6149331at2759"/>
<reference evidence="2 3" key="1">
    <citation type="submission" date="2019-01" db="EMBL/GenBank/DDBJ databases">
        <title>A draft genome assembly of the solar-powered sea slug Elysia chlorotica.</title>
        <authorList>
            <person name="Cai H."/>
            <person name="Li Q."/>
            <person name="Fang X."/>
            <person name="Li J."/>
            <person name="Curtis N.E."/>
            <person name="Altenburger A."/>
            <person name="Shibata T."/>
            <person name="Feng M."/>
            <person name="Maeda T."/>
            <person name="Schwartz J.A."/>
            <person name="Shigenobu S."/>
            <person name="Lundholm N."/>
            <person name="Nishiyama T."/>
            <person name="Yang H."/>
            <person name="Hasebe M."/>
            <person name="Li S."/>
            <person name="Pierce S.K."/>
            <person name="Wang J."/>
        </authorList>
    </citation>
    <scope>NUCLEOTIDE SEQUENCE [LARGE SCALE GENOMIC DNA]</scope>
    <source>
        <strain evidence="2">EC2010</strain>
        <tissue evidence="2">Whole organism of an adult</tissue>
    </source>
</reference>
<keyword evidence="1" id="KW-0732">Signal</keyword>
<evidence type="ECO:0000313" key="3">
    <source>
        <dbReference type="Proteomes" id="UP000271974"/>
    </source>
</evidence>
<dbReference type="EMBL" id="RQTK01000143">
    <property type="protein sequence ID" value="RUS86302.1"/>
    <property type="molecule type" value="Genomic_DNA"/>
</dbReference>
<keyword evidence="3" id="KW-1185">Reference proteome</keyword>
<evidence type="ECO:0000256" key="1">
    <source>
        <dbReference type="SAM" id="SignalP"/>
    </source>
</evidence>
<dbReference type="AlphaFoldDB" id="A0A3S1BL87"/>
<organism evidence="2 3">
    <name type="scientific">Elysia chlorotica</name>
    <name type="common">Eastern emerald elysia</name>
    <name type="synonym">Sea slug</name>
    <dbReference type="NCBI Taxonomy" id="188477"/>
    <lineage>
        <taxon>Eukaryota</taxon>
        <taxon>Metazoa</taxon>
        <taxon>Spiralia</taxon>
        <taxon>Lophotrochozoa</taxon>
        <taxon>Mollusca</taxon>
        <taxon>Gastropoda</taxon>
        <taxon>Heterobranchia</taxon>
        <taxon>Euthyneura</taxon>
        <taxon>Panpulmonata</taxon>
        <taxon>Sacoglossa</taxon>
        <taxon>Placobranchoidea</taxon>
        <taxon>Plakobranchidae</taxon>
        <taxon>Elysia</taxon>
    </lineage>
</organism>
<evidence type="ECO:0000313" key="2">
    <source>
        <dbReference type="EMBL" id="RUS86302.1"/>
    </source>
</evidence>
<feature type="signal peptide" evidence="1">
    <location>
        <begin position="1"/>
        <end position="24"/>
    </location>
</feature>
<evidence type="ECO:0008006" key="4">
    <source>
        <dbReference type="Google" id="ProtNLM"/>
    </source>
</evidence>
<proteinExistence type="predicted"/>
<name>A0A3S1BL87_ELYCH</name>
<accession>A0A3S1BL87</accession>
<protein>
    <recommendedName>
        <fullName evidence="4">SMB domain-containing protein</fullName>
    </recommendedName>
</protein>
<feature type="chain" id="PRO_5018562229" description="SMB domain-containing protein" evidence="1">
    <location>
        <begin position="25"/>
        <end position="374"/>
    </location>
</feature>